<protein>
    <submittedName>
        <fullName evidence="2">Uncharacterized protein</fullName>
    </submittedName>
</protein>
<dbReference type="Proteomes" id="UP000494363">
    <property type="component" value="Unassembled WGS sequence"/>
</dbReference>
<organism evidence="2 3">
    <name type="scientific">Paraburkholderia humisilvae</name>
    <dbReference type="NCBI Taxonomy" id="627669"/>
    <lineage>
        <taxon>Bacteria</taxon>
        <taxon>Pseudomonadati</taxon>
        <taxon>Pseudomonadota</taxon>
        <taxon>Betaproteobacteria</taxon>
        <taxon>Burkholderiales</taxon>
        <taxon>Burkholderiaceae</taxon>
        <taxon>Paraburkholderia</taxon>
    </lineage>
</organism>
<gene>
    <name evidence="2" type="ORF">LMG29542_00667</name>
</gene>
<proteinExistence type="predicted"/>
<name>A0A6J5D2A3_9BURK</name>
<accession>A0A6J5D2A3</accession>
<sequence>MACMHHTVCAASEQHAGAPRQRLDGHSKLMRGGVEEKGYSGLRRAPSACGQSGGQERSGLDVVPVRRCSKVDYCYCPRRQLLITEDVAF</sequence>
<dbReference type="EMBL" id="CADIKH010000003">
    <property type="protein sequence ID" value="CAB3748450.1"/>
    <property type="molecule type" value="Genomic_DNA"/>
</dbReference>
<evidence type="ECO:0000313" key="2">
    <source>
        <dbReference type="EMBL" id="CAB3748450.1"/>
    </source>
</evidence>
<dbReference type="AlphaFoldDB" id="A0A6J5D2A3"/>
<keyword evidence="3" id="KW-1185">Reference proteome</keyword>
<reference evidence="2 3" key="1">
    <citation type="submission" date="2020-04" db="EMBL/GenBank/DDBJ databases">
        <authorList>
            <person name="De Canck E."/>
        </authorList>
    </citation>
    <scope>NUCLEOTIDE SEQUENCE [LARGE SCALE GENOMIC DNA]</scope>
    <source>
        <strain evidence="2 3">LMG 29542</strain>
    </source>
</reference>
<evidence type="ECO:0000256" key="1">
    <source>
        <dbReference type="SAM" id="MobiDB-lite"/>
    </source>
</evidence>
<feature type="region of interest" description="Disordered" evidence="1">
    <location>
        <begin position="34"/>
        <end position="58"/>
    </location>
</feature>
<evidence type="ECO:0000313" key="3">
    <source>
        <dbReference type="Proteomes" id="UP000494363"/>
    </source>
</evidence>